<dbReference type="AlphaFoldDB" id="A0A7I7T9G2"/>
<dbReference type="Proteomes" id="UP000467148">
    <property type="component" value="Chromosome"/>
</dbReference>
<organism evidence="7 8">
    <name type="scientific">Mycolicibacterium helvum</name>
    <dbReference type="NCBI Taxonomy" id="1534349"/>
    <lineage>
        <taxon>Bacteria</taxon>
        <taxon>Bacillati</taxon>
        <taxon>Actinomycetota</taxon>
        <taxon>Actinomycetes</taxon>
        <taxon>Mycobacteriales</taxon>
        <taxon>Mycobacteriaceae</taxon>
        <taxon>Mycolicibacterium</taxon>
    </lineage>
</organism>
<feature type="binding site" evidence="5">
    <location>
        <position position="154"/>
    </location>
    <ligand>
        <name>Mg(2+)</name>
        <dbReference type="ChEBI" id="CHEBI:18420"/>
    </ligand>
</feature>
<feature type="binding site" evidence="5">
    <location>
        <position position="128"/>
    </location>
    <ligand>
        <name>Mg(2+)</name>
        <dbReference type="ChEBI" id="CHEBI:18420"/>
    </ligand>
</feature>
<evidence type="ECO:0000256" key="4">
    <source>
        <dbReference type="PIRSR" id="PIRSR015582-1"/>
    </source>
</evidence>
<gene>
    <name evidence="7" type="ORF">MHEL_41370</name>
</gene>
<keyword evidence="2 5" id="KW-0479">Metal-binding</keyword>
<keyword evidence="3 5" id="KW-0460">Magnesium</keyword>
<evidence type="ECO:0000259" key="6">
    <source>
        <dbReference type="Pfam" id="PF03328"/>
    </source>
</evidence>
<dbReference type="KEGG" id="mhev:MHEL_41370"/>
<dbReference type="GO" id="GO:0016829">
    <property type="term" value="F:lyase activity"/>
    <property type="evidence" value="ECO:0007669"/>
    <property type="project" value="UniProtKB-KW"/>
</dbReference>
<comment type="cofactor">
    <cofactor evidence="1">
        <name>Mg(2+)</name>
        <dbReference type="ChEBI" id="CHEBI:18420"/>
    </cofactor>
</comment>
<name>A0A7I7T9G2_9MYCO</name>
<dbReference type="SUPFAM" id="SSF51621">
    <property type="entry name" value="Phosphoenolpyruvate/pyruvate domain"/>
    <property type="match status" value="1"/>
</dbReference>
<evidence type="ECO:0000256" key="5">
    <source>
        <dbReference type="PIRSR" id="PIRSR015582-2"/>
    </source>
</evidence>
<reference evidence="7 8" key="1">
    <citation type="journal article" date="2019" name="Emerg. Microbes Infect.">
        <title>Comprehensive subspecies identification of 175 nontuberculous mycobacteria species based on 7547 genomic profiles.</title>
        <authorList>
            <person name="Matsumoto Y."/>
            <person name="Kinjo T."/>
            <person name="Motooka D."/>
            <person name="Nabeya D."/>
            <person name="Jung N."/>
            <person name="Uechi K."/>
            <person name="Horii T."/>
            <person name="Iida T."/>
            <person name="Fujita J."/>
            <person name="Nakamura S."/>
        </authorList>
    </citation>
    <scope>NUCLEOTIDE SEQUENCE [LARGE SCALE GENOMIC DNA]</scope>
    <source>
        <strain evidence="7 8">JCM 30396</strain>
    </source>
</reference>
<dbReference type="GO" id="GO:0000287">
    <property type="term" value="F:magnesium ion binding"/>
    <property type="evidence" value="ECO:0007669"/>
    <property type="project" value="TreeGrafter"/>
</dbReference>
<evidence type="ECO:0000313" key="7">
    <source>
        <dbReference type="EMBL" id="BBY65894.1"/>
    </source>
</evidence>
<dbReference type="PIRSF" id="PIRSF015582">
    <property type="entry name" value="Cit_lyase_B"/>
    <property type="match status" value="1"/>
</dbReference>
<evidence type="ECO:0000256" key="3">
    <source>
        <dbReference type="ARBA" id="ARBA00022842"/>
    </source>
</evidence>
<evidence type="ECO:0000256" key="2">
    <source>
        <dbReference type="ARBA" id="ARBA00022723"/>
    </source>
</evidence>
<keyword evidence="8" id="KW-1185">Reference proteome</keyword>
<dbReference type="InterPro" id="IPR005000">
    <property type="entry name" value="Aldolase/citrate-lyase_domain"/>
</dbReference>
<sequence>MSLLHSALPRVLPYQYCRSWLLVAASQPHKFGDAFQSPADAVVLDLEDGVTDAARADARTAVAALLRAGHKVWVRINPATTEDWDADLAVLRDVPALRGIMLAKAEFADHVDRTAEAVPGVPIIALVETALGIENAFEVACAKATARIAFGSGDFRRDTAAADTPAALSYARARLVVASRAACIAGPIDGPSLARESELSAALSVTKTMGMTGKLTLAAWQLDKINSALSPKVEEVAWAADTVQRLGPRGENIVDGYETPNLARAKHILCLSEVYSPLWETSGQARRPASAQPKSTGSGL</sequence>
<keyword evidence="7" id="KW-0456">Lyase</keyword>
<evidence type="ECO:0000313" key="8">
    <source>
        <dbReference type="Proteomes" id="UP000467148"/>
    </source>
</evidence>
<dbReference type="PANTHER" id="PTHR32308:SF10">
    <property type="entry name" value="CITRATE LYASE SUBUNIT BETA"/>
    <property type="match status" value="1"/>
</dbReference>
<protein>
    <submittedName>
        <fullName evidence="7">Putative citrate lyase/aldolase</fullName>
    </submittedName>
</protein>
<feature type="domain" description="HpcH/HpaI aldolase/citrate lyase" evidence="6">
    <location>
        <begin position="18"/>
        <end position="185"/>
    </location>
</feature>
<dbReference type="InterPro" id="IPR015813">
    <property type="entry name" value="Pyrv/PenolPyrv_kinase-like_dom"/>
</dbReference>
<evidence type="ECO:0000256" key="1">
    <source>
        <dbReference type="ARBA" id="ARBA00001946"/>
    </source>
</evidence>
<feature type="binding site" evidence="4">
    <location>
        <position position="75"/>
    </location>
    <ligand>
        <name>substrate</name>
    </ligand>
</feature>
<dbReference type="InterPro" id="IPR011206">
    <property type="entry name" value="Citrate_lyase_beta/mcl1/mcl2"/>
</dbReference>
<accession>A0A7I7T9G2</accession>
<dbReference type="RefSeq" id="WP_163749900.1">
    <property type="nucleotide sequence ID" value="NZ_AP022596.1"/>
</dbReference>
<dbReference type="Gene3D" id="3.20.20.60">
    <property type="entry name" value="Phosphoenolpyruvate-binding domains"/>
    <property type="match status" value="1"/>
</dbReference>
<dbReference type="PANTHER" id="PTHR32308">
    <property type="entry name" value="LYASE BETA SUBUNIT, PUTATIVE (AFU_ORTHOLOGUE AFUA_4G13030)-RELATED"/>
    <property type="match status" value="1"/>
</dbReference>
<dbReference type="InterPro" id="IPR040442">
    <property type="entry name" value="Pyrv_kinase-like_dom_sf"/>
</dbReference>
<proteinExistence type="predicted"/>
<dbReference type="EMBL" id="AP022596">
    <property type="protein sequence ID" value="BBY65894.1"/>
    <property type="molecule type" value="Genomic_DNA"/>
</dbReference>
<dbReference type="Pfam" id="PF03328">
    <property type="entry name" value="HpcH_HpaI"/>
    <property type="match status" value="1"/>
</dbReference>
<dbReference type="GO" id="GO:0006107">
    <property type="term" value="P:oxaloacetate metabolic process"/>
    <property type="evidence" value="ECO:0007669"/>
    <property type="project" value="TreeGrafter"/>
</dbReference>
<feature type="binding site" evidence="4">
    <location>
        <position position="128"/>
    </location>
    <ligand>
        <name>substrate</name>
    </ligand>
</feature>